<dbReference type="Proteomes" id="UP001373714">
    <property type="component" value="Unassembled WGS sequence"/>
</dbReference>
<keyword evidence="2" id="KW-1185">Reference proteome</keyword>
<sequence length="525" mass="58463">MHSILTGFDPGLQLIDPKERPCPDGFPGWYWEIAPKMETSTGDTLIQLTGGAFDSGIGGITNTYEPTNKLSYGILTPGKIYRTEFRVKRNGVYQRLDKSAPDDFIRVGDILEFYGPSSPDQRKLYLKNVFPTGIANGLYQLVRTPDGPSIYGLQPQVDLRVVGLGFEEIAEPYGRHDTENLQEDIQLIDKATKSKEREDGYGFCGVGRICRAAANGLSRILARRRKQGPVIDIPPLNMDDGPVDDWTDPLSSRRGFRAESRPVSREASIFGPQEGDYDDLANGLFEPRVFPPSRATIFKSARVLPQEIDEILNEIDLGGNQDYGALYTLGGEGDSLAAPANDLTDDRVNEDIPDEIPALQPDIFDVEDYDNLYTPQFRNDELVVGEEQPVQAGDIEQISQVQQDGGEDVTARFPTEISPAPVQLQRLTLQREGLADKRYSIYERCVQGFLKDEYGQDDEEIMSLVDNGLGVYSIQDFRQAIREGKPAPPCPRYRQDIIDRALGQGYIVADTTEASPQSDNTSKEY</sequence>
<evidence type="ECO:0000313" key="1">
    <source>
        <dbReference type="EMBL" id="KAK6361011.1"/>
    </source>
</evidence>
<organism evidence="1 2">
    <name type="scientific">Orbilia blumenaviensis</name>
    <dbReference type="NCBI Taxonomy" id="1796055"/>
    <lineage>
        <taxon>Eukaryota</taxon>
        <taxon>Fungi</taxon>
        <taxon>Dikarya</taxon>
        <taxon>Ascomycota</taxon>
        <taxon>Pezizomycotina</taxon>
        <taxon>Orbiliomycetes</taxon>
        <taxon>Orbiliales</taxon>
        <taxon>Orbiliaceae</taxon>
        <taxon>Orbilia</taxon>
    </lineage>
</organism>
<dbReference type="AlphaFoldDB" id="A0AAV9VJ80"/>
<evidence type="ECO:0000313" key="2">
    <source>
        <dbReference type="Proteomes" id="UP001373714"/>
    </source>
</evidence>
<comment type="caution">
    <text evidence="1">The sequence shown here is derived from an EMBL/GenBank/DDBJ whole genome shotgun (WGS) entry which is preliminary data.</text>
</comment>
<dbReference type="EMBL" id="JAVHNS010000003">
    <property type="protein sequence ID" value="KAK6361011.1"/>
    <property type="molecule type" value="Genomic_DNA"/>
</dbReference>
<name>A0AAV9VJ80_9PEZI</name>
<protein>
    <submittedName>
        <fullName evidence="1">Uncharacterized protein</fullName>
    </submittedName>
</protein>
<gene>
    <name evidence="1" type="ORF">TWF730_007126</name>
</gene>
<proteinExistence type="predicted"/>
<accession>A0AAV9VJ80</accession>
<reference evidence="1 2" key="1">
    <citation type="submission" date="2019-10" db="EMBL/GenBank/DDBJ databases">
        <authorList>
            <person name="Palmer J.M."/>
        </authorList>
    </citation>
    <scope>NUCLEOTIDE SEQUENCE [LARGE SCALE GENOMIC DNA]</scope>
    <source>
        <strain evidence="1 2">TWF730</strain>
    </source>
</reference>